<dbReference type="EMBL" id="MU853922">
    <property type="protein sequence ID" value="KAK3935474.1"/>
    <property type="molecule type" value="Genomic_DNA"/>
</dbReference>
<feature type="compositionally biased region" description="Pro residues" evidence="1">
    <location>
        <begin position="282"/>
        <end position="296"/>
    </location>
</feature>
<feature type="compositionally biased region" description="Low complexity" evidence="1">
    <location>
        <begin position="438"/>
        <end position="461"/>
    </location>
</feature>
<evidence type="ECO:0000259" key="2">
    <source>
        <dbReference type="PROSITE" id="PS50031"/>
    </source>
</evidence>
<dbReference type="Pfam" id="PF12763">
    <property type="entry name" value="EH"/>
    <property type="match status" value="1"/>
</dbReference>
<comment type="caution">
    <text evidence="3">The sequence shown here is derived from an EMBL/GenBank/DDBJ whole genome shotgun (WGS) entry which is preliminary data.</text>
</comment>
<feature type="compositionally biased region" description="Gly residues" evidence="1">
    <location>
        <begin position="131"/>
        <end position="143"/>
    </location>
</feature>
<feature type="region of interest" description="Disordered" evidence="1">
    <location>
        <begin position="436"/>
        <end position="534"/>
    </location>
</feature>
<organism evidence="3 4">
    <name type="scientific">Diplogelasinospora grovesii</name>
    <dbReference type="NCBI Taxonomy" id="303347"/>
    <lineage>
        <taxon>Eukaryota</taxon>
        <taxon>Fungi</taxon>
        <taxon>Dikarya</taxon>
        <taxon>Ascomycota</taxon>
        <taxon>Pezizomycotina</taxon>
        <taxon>Sordariomycetes</taxon>
        <taxon>Sordariomycetidae</taxon>
        <taxon>Sordariales</taxon>
        <taxon>Diplogelasinosporaceae</taxon>
        <taxon>Diplogelasinospora</taxon>
    </lineage>
</organism>
<feature type="compositionally biased region" description="Polar residues" evidence="1">
    <location>
        <begin position="583"/>
        <end position="595"/>
    </location>
</feature>
<feature type="compositionally biased region" description="Low complexity" evidence="1">
    <location>
        <begin position="368"/>
        <end position="379"/>
    </location>
</feature>
<accession>A0AAN6MZA6</accession>
<sequence>MQQASETSNQSHSQSRGTNKPSPPPPRSASAKPTTTTASSNANNDKISAALKGATLAFQGGAPNNTTTTDTGDRNKPVLNPQTPTIRGGRNNGALLAATQAAAHHHHHPNPRPRSPTTASTSRRQSLSRQGTGGSTQGFGGGSRDPAIEPAMVAQRLSQHLSGGSTSSPYLLPPPGHVGSPNTPKSASFIAATLAASRSGSPSPNPSTTHSQPHTPSQLHRVTPRRSFGGVNNSSVEDWHESPLDTASIPSTNTLISMFERKRDDEDVNVDPVKKSPQRTLKPPPSVRSPPTPPRSKSPAIRGAETKVTSRADGQKLDDRVPAGTRVDKARQPDSSDSRREQVRLQTDSRNSSQGKSHTTVEKPEPVPETSSTPPRVSSAPEVVSPQPRRIIKTPNLKPPLPTPSVRVNAVAMMPRRPLSQPESLKKPLEPVVLARAVSSSSASSDDTFVSASSTQSPRSRSPVKELDAEDSHDSGPPSPSRRQSVPKAAPMAAAARSTSSLRPDGLPSSPSSRERPPRRPSAPATPDNSSRLALDSLTNAIVASSLASARLANNHSTASLGRPPLPPPPRRPGSRRPHSPLQPQRTADSSSLHSNYIHYRTAGSKSPAHHHHHDKNHPASPSPRASRTGMLQTLRAPLKASVSDDEDARRHRHRKKALGGKKHAHHEGSRRRWRDEITTRERQRYEAVWASNRGLFLRPGFIFRQFQASDPEQEEELMQRQTDLSRALDGTPEADLVVNVAVRDIWSRSRLPADELGEVWDLVDRSGRQALDKQEFVVGMWLIDQRLRGRKIPARVSESVWESARGSGTRLWEPHSKGKGHGHKKK</sequence>
<feature type="compositionally biased region" description="Low complexity" evidence="1">
    <location>
        <begin position="28"/>
        <end position="44"/>
    </location>
</feature>
<feature type="compositionally biased region" description="Low complexity" evidence="1">
    <location>
        <begin position="554"/>
        <end position="563"/>
    </location>
</feature>
<dbReference type="CDD" id="cd00052">
    <property type="entry name" value="EH"/>
    <property type="match status" value="1"/>
</dbReference>
<dbReference type="AlphaFoldDB" id="A0AAN6MZA6"/>
<name>A0AAN6MZA6_9PEZI</name>
<feature type="region of interest" description="Disordered" evidence="1">
    <location>
        <begin position="1"/>
        <end position="405"/>
    </location>
</feature>
<dbReference type="Proteomes" id="UP001303473">
    <property type="component" value="Unassembled WGS sequence"/>
</dbReference>
<feature type="compositionally biased region" description="Basic residues" evidence="1">
    <location>
        <begin position="818"/>
        <end position="827"/>
    </location>
</feature>
<evidence type="ECO:0000256" key="1">
    <source>
        <dbReference type="SAM" id="MobiDB-lite"/>
    </source>
</evidence>
<feature type="compositionally biased region" description="Basic and acidic residues" evidence="1">
    <location>
        <begin position="463"/>
        <end position="474"/>
    </location>
</feature>
<feature type="region of interest" description="Disordered" evidence="1">
    <location>
        <begin position="554"/>
        <end position="673"/>
    </location>
</feature>
<feature type="compositionally biased region" description="Basic residues" evidence="1">
    <location>
        <begin position="651"/>
        <end position="673"/>
    </location>
</feature>
<feature type="compositionally biased region" description="Polar residues" evidence="1">
    <location>
        <begin position="344"/>
        <end position="358"/>
    </location>
</feature>
<reference evidence="4" key="1">
    <citation type="journal article" date="2023" name="Mol. Phylogenet. Evol.">
        <title>Genome-scale phylogeny and comparative genomics of the fungal order Sordariales.</title>
        <authorList>
            <person name="Hensen N."/>
            <person name="Bonometti L."/>
            <person name="Westerberg I."/>
            <person name="Brannstrom I.O."/>
            <person name="Guillou S."/>
            <person name="Cros-Aarteil S."/>
            <person name="Calhoun S."/>
            <person name="Haridas S."/>
            <person name="Kuo A."/>
            <person name="Mondo S."/>
            <person name="Pangilinan J."/>
            <person name="Riley R."/>
            <person name="LaButti K."/>
            <person name="Andreopoulos B."/>
            <person name="Lipzen A."/>
            <person name="Chen C."/>
            <person name="Yan M."/>
            <person name="Daum C."/>
            <person name="Ng V."/>
            <person name="Clum A."/>
            <person name="Steindorff A."/>
            <person name="Ohm R.A."/>
            <person name="Martin F."/>
            <person name="Silar P."/>
            <person name="Natvig D.O."/>
            <person name="Lalanne C."/>
            <person name="Gautier V."/>
            <person name="Ament-Velasquez S.L."/>
            <person name="Kruys A."/>
            <person name="Hutchinson M.I."/>
            <person name="Powell A.J."/>
            <person name="Barry K."/>
            <person name="Miller A.N."/>
            <person name="Grigoriev I.V."/>
            <person name="Debuchy R."/>
            <person name="Gladieux P."/>
            <person name="Hiltunen Thoren M."/>
            <person name="Johannesson H."/>
        </authorList>
    </citation>
    <scope>NUCLEOTIDE SEQUENCE [LARGE SCALE GENOMIC DNA]</scope>
    <source>
        <strain evidence="4">CBS 340.73</strain>
    </source>
</reference>
<dbReference type="SUPFAM" id="SSF47473">
    <property type="entry name" value="EF-hand"/>
    <property type="match status" value="1"/>
</dbReference>
<feature type="compositionally biased region" description="Low complexity" evidence="1">
    <location>
        <begin position="120"/>
        <end position="130"/>
    </location>
</feature>
<gene>
    <name evidence="3" type="ORF">QBC46DRAFT_397463</name>
</gene>
<evidence type="ECO:0000313" key="4">
    <source>
        <dbReference type="Proteomes" id="UP001303473"/>
    </source>
</evidence>
<feature type="compositionally biased region" description="Polar residues" evidence="1">
    <location>
        <begin position="1"/>
        <end position="17"/>
    </location>
</feature>
<feature type="domain" description="EH" evidence="2">
    <location>
        <begin position="744"/>
        <end position="808"/>
    </location>
</feature>
<proteinExistence type="predicted"/>
<protein>
    <submittedName>
        <fullName evidence="3">Increased rDNA silencing protein 4</fullName>
    </submittedName>
</protein>
<feature type="compositionally biased region" description="Basic and acidic residues" evidence="1">
    <location>
        <begin position="304"/>
        <end position="343"/>
    </location>
</feature>
<dbReference type="PROSITE" id="PS50031">
    <property type="entry name" value="EH"/>
    <property type="match status" value="1"/>
</dbReference>
<feature type="region of interest" description="Disordered" evidence="1">
    <location>
        <begin position="808"/>
        <end position="827"/>
    </location>
</feature>
<dbReference type="InterPro" id="IPR011992">
    <property type="entry name" value="EF-hand-dom_pair"/>
</dbReference>
<dbReference type="Gene3D" id="1.10.238.10">
    <property type="entry name" value="EF-hand"/>
    <property type="match status" value="1"/>
</dbReference>
<dbReference type="SMART" id="SM00027">
    <property type="entry name" value="EH"/>
    <property type="match status" value="1"/>
</dbReference>
<feature type="compositionally biased region" description="Polar residues" evidence="1">
    <location>
        <begin position="196"/>
        <end position="220"/>
    </location>
</feature>
<feature type="compositionally biased region" description="Polar residues" evidence="1">
    <location>
        <begin position="156"/>
        <end position="169"/>
    </location>
</feature>
<evidence type="ECO:0000313" key="3">
    <source>
        <dbReference type="EMBL" id="KAK3935474.1"/>
    </source>
</evidence>
<dbReference type="InterPro" id="IPR000261">
    <property type="entry name" value="EH_dom"/>
</dbReference>
<keyword evidence="4" id="KW-1185">Reference proteome</keyword>